<evidence type="ECO:0000259" key="14">
    <source>
        <dbReference type="PROSITE" id="PS50026"/>
    </source>
</evidence>
<evidence type="ECO:0000256" key="10">
    <source>
        <dbReference type="PROSITE-ProRule" id="PRU00076"/>
    </source>
</evidence>
<dbReference type="Gene3D" id="2.10.25.10">
    <property type="entry name" value="Laminin"/>
    <property type="match status" value="2"/>
</dbReference>
<dbReference type="InterPro" id="IPR049883">
    <property type="entry name" value="NOTCH1_EGF-like"/>
</dbReference>
<dbReference type="InterPro" id="IPR051622">
    <property type="entry name" value="R-tyr_protein_phosphatases"/>
</dbReference>
<dbReference type="PANTHER" id="PTHR24051">
    <property type="entry name" value="SUSHI DOMAIN-CONTAINING PROTEIN 1"/>
    <property type="match status" value="1"/>
</dbReference>
<protein>
    <submittedName>
        <fullName evidence="16">Sushi domain containing 1</fullName>
    </submittedName>
</protein>
<dbReference type="SMART" id="SM00179">
    <property type="entry name" value="EGF_CA"/>
    <property type="match status" value="2"/>
</dbReference>
<dbReference type="PANTHER" id="PTHR24051:SF5">
    <property type="entry name" value="SUSHI DOMAIN-CONTAINING PROTEIN 1"/>
    <property type="match status" value="1"/>
</dbReference>
<name>A0AAR2IX87_PYGNA</name>
<dbReference type="InterPro" id="IPR000152">
    <property type="entry name" value="EGF-type_Asp/Asn_hydroxyl_site"/>
</dbReference>
<dbReference type="Proteomes" id="UP001501920">
    <property type="component" value="Chromosome 20"/>
</dbReference>
<feature type="domain" description="EGF-like" evidence="14">
    <location>
        <begin position="115"/>
        <end position="152"/>
    </location>
</feature>
<dbReference type="InterPro" id="IPR057598">
    <property type="entry name" value="Fn3_PTPRU"/>
</dbReference>
<proteinExistence type="predicted"/>
<feature type="domain" description="EGF-like" evidence="14">
    <location>
        <begin position="65"/>
        <end position="102"/>
    </location>
</feature>
<evidence type="ECO:0000313" key="17">
    <source>
        <dbReference type="Proteomes" id="UP001501920"/>
    </source>
</evidence>
<dbReference type="PROSITE" id="PS00010">
    <property type="entry name" value="ASX_HYDROXYL"/>
    <property type="match status" value="2"/>
</dbReference>
<dbReference type="SUPFAM" id="SSF57535">
    <property type="entry name" value="Complement control module/SCR domain"/>
    <property type="match status" value="2"/>
</dbReference>
<evidence type="ECO:0000256" key="7">
    <source>
        <dbReference type="ARBA" id="ARBA00023136"/>
    </source>
</evidence>
<keyword evidence="4 13" id="KW-0732">Signal</keyword>
<comment type="caution">
    <text evidence="10">Lacks conserved residue(s) required for the propagation of feature annotation.</text>
</comment>
<keyword evidence="11" id="KW-0768">Sushi</keyword>
<dbReference type="PROSITE" id="PS50026">
    <property type="entry name" value="EGF_3"/>
    <property type="match status" value="3"/>
</dbReference>
<keyword evidence="17" id="KW-1185">Reference proteome</keyword>
<dbReference type="PROSITE" id="PS50923">
    <property type="entry name" value="SUSHI"/>
    <property type="match status" value="1"/>
</dbReference>
<dbReference type="InterPro" id="IPR009030">
    <property type="entry name" value="Growth_fac_rcpt_cys_sf"/>
</dbReference>
<reference evidence="16" key="2">
    <citation type="submission" date="2025-08" db="UniProtKB">
        <authorList>
            <consortium name="Ensembl"/>
        </authorList>
    </citation>
    <scope>IDENTIFICATION</scope>
</reference>
<dbReference type="CDD" id="cd00033">
    <property type="entry name" value="CCP"/>
    <property type="match status" value="1"/>
</dbReference>
<dbReference type="CDD" id="cd00054">
    <property type="entry name" value="EGF_CA"/>
    <property type="match status" value="2"/>
</dbReference>
<keyword evidence="3 12" id="KW-0812">Transmembrane</keyword>
<dbReference type="Pfam" id="PF07645">
    <property type="entry name" value="EGF_CA"/>
    <property type="match status" value="2"/>
</dbReference>
<dbReference type="SMART" id="SM00032">
    <property type="entry name" value="CCP"/>
    <property type="match status" value="2"/>
</dbReference>
<feature type="domain" description="Sushi" evidence="15">
    <location>
        <begin position="167"/>
        <end position="226"/>
    </location>
</feature>
<feature type="transmembrane region" description="Helical" evidence="12">
    <location>
        <begin position="511"/>
        <end position="535"/>
    </location>
</feature>
<comment type="subcellular location">
    <subcellularLocation>
        <location evidence="1">Membrane</location>
        <topology evidence="1">Single-pass type I membrane protein</topology>
    </subcellularLocation>
</comment>
<keyword evidence="6 12" id="KW-1133">Transmembrane helix</keyword>
<keyword evidence="8" id="KW-1015">Disulfide bond</keyword>
<reference evidence="16" key="3">
    <citation type="submission" date="2025-09" db="UniProtKB">
        <authorList>
            <consortium name="Ensembl"/>
        </authorList>
    </citation>
    <scope>IDENTIFICATION</scope>
</reference>
<feature type="signal peptide" evidence="13">
    <location>
        <begin position="1"/>
        <end position="22"/>
    </location>
</feature>
<dbReference type="Ensembl" id="ENSPNAT00000062022.1">
    <property type="protein sequence ID" value="ENSPNAP00000044348.1"/>
    <property type="gene ID" value="ENSPNAG00000012113.2"/>
</dbReference>
<evidence type="ECO:0000256" key="4">
    <source>
        <dbReference type="ARBA" id="ARBA00022729"/>
    </source>
</evidence>
<dbReference type="InterPro" id="IPR000742">
    <property type="entry name" value="EGF"/>
</dbReference>
<keyword evidence="5" id="KW-0677">Repeat</keyword>
<evidence type="ECO:0000256" key="13">
    <source>
        <dbReference type="SAM" id="SignalP"/>
    </source>
</evidence>
<dbReference type="SMART" id="SM00181">
    <property type="entry name" value="EGF"/>
    <property type="match status" value="3"/>
</dbReference>
<dbReference type="GO" id="GO:0005509">
    <property type="term" value="F:calcium ion binding"/>
    <property type="evidence" value="ECO:0007669"/>
    <property type="project" value="InterPro"/>
</dbReference>
<evidence type="ECO:0000256" key="6">
    <source>
        <dbReference type="ARBA" id="ARBA00022989"/>
    </source>
</evidence>
<dbReference type="InterPro" id="IPR035976">
    <property type="entry name" value="Sushi/SCR/CCP_sf"/>
</dbReference>
<dbReference type="PROSITE" id="PS01186">
    <property type="entry name" value="EGF_2"/>
    <property type="match status" value="1"/>
</dbReference>
<dbReference type="Gene3D" id="2.10.70.10">
    <property type="entry name" value="Complement Module, domain 1"/>
    <property type="match status" value="1"/>
</dbReference>
<evidence type="ECO:0000256" key="11">
    <source>
        <dbReference type="PROSITE-ProRule" id="PRU00302"/>
    </source>
</evidence>
<dbReference type="GO" id="GO:0016020">
    <property type="term" value="C:membrane"/>
    <property type="evidence" value="ECO:0007669"/>
    <property type="project" value="UniProtKB-SubCell"/>
</dbReference>
<dbReference type="PROSITE" id="PS01187">
    <property type="entry name" value="EGF_CA"/>
    <property type="match status" value="1"/>
</dbReference>
<sequence>MKKTAAFTFSFITAAFVLLTVGAEVDVCASCHANATCEDKTDGSGGKVCNCMYGFVGNGRTHCQDKDECQLGRICGDHTVCHNTYGSYYCTCLQGYRPSNNMAVFIPNDGTYCHDVDECVVQGVCGEGGVCENSEGDFSCTCQTGYRVQSGSEPFQPHRDSAHCKMVDCGPPPSVPHAVQLSPSLTRFGSVVRFGCADGFVWRGGGNSSVCTADGHWSGPSMHCEAYCGPTPLVPHSEVLWENSTVVVHRCAKGYYHRTGSDKSVCGITGKWQAATLRCREVRFAVRGLVVYNEKCLRWKSEAETEEYREQYRVIFNGERDFDHLFADRRKKLYISAALQPVLCLNLQPATNYTITVTAESTGDTSTVTANTSLPAPPTPVVRYSEVDIHLPMLRLRRTTSTLDPICMYQVIVLPAEGVLVFDCGSSLVARRSCSGEYVAAELKLRGLGRDLNFTLGDRQLYGDCYNAPLETGRDYYVILRTVCQWKQARKQSCVIWAKATGTSYGTTMSALLTFGTIGALGVMGTMGYCCSWFWKVARP</sequence>
<dbReference type="InterPro" id="IPR001881">
    <property type="entry name" value="EGF-like_Ca-bd_dom"/>
</dbReference>
<dbReference type="Pfam" id="PF00084">
    <property type="entry name" value="Sushi"/>
    <property type="match status" value="2"/>
</dbReference>
<accession>A0AAR2IX87</accession>
<evidence type="ECO:0000256" key="12">
    <source>
        <dbReference type="SAM" id="Phobius"/>
    </source>
</evidence>
<dbReference type="InterPro" id="IPR000436">
    <property type="entry name" value="Sushi_SCR_CCP_dom"/>
</dbReference>
<reference evidence="16 17" key="1">
    <citation type="submission" date="2020-10" db="EMBL/GenBank/DDBJ databases">
        <title>Pygocentrus nattereri (red-bellied piranha) genome, fPygNat1, primary haplotype.</title>
        <authorList>
            <person name="Myers G."/>
            <person name="Meyer A."/>
            <person name="Karagic N."/>
            <person name="Pippel M."/>
            <person name="Winkler S."/>
            <person name="Tracey A."/>
            <person name="Wood J."/>
            <person name="Formenti G."/>
            <person name="Howe K."/>
            <person name="Fedrigo O."/>
            <person name="Jarvis E.D."/>
        </authorList>
    </citation>
    <scope>NUCLEOTIDE SEQUENCE [LARGE SCALE GENOMIC DNA]</scope>
</reference>
<evidence type="ECO:0000256" key="2">
    <source>
        <dbReference type="ARBA" id="ARBA00022536"/>
    </source>
</evidence>
<evidence type="ECO:0000313" key="16">
    <source>
        <dbReference type="Ensembl" id="ENSPNAP00000044348.1"/>
    </source>
</evidence>
<feature type="domain" description="EGF-like" evidence="14">
    <location>
        <begin position="24"/>
        <end position="64"/>
    </location>
</feature>
<keyword evidence="7 12" id="KW-0472">Membrane</keyword>
<evidence type="ECO:0000259" key="15">
    <source>
        <dbReference type="PROSITE" id="PS50923"/>
    </source>
</evidence>
<organism evidence="16 17">
    <name type="scientific">Pygocentrus nattereri</name>
    <name type="common">Red-bellied piranha</name>
    <dbReference type="NCBI Taxonomy" id="42514"/>
    <lineage>
        <taxon>Eukaryota</taxon>
        <taxon>Metazoa</taxon>
        <taxon>Chordata</taxon>
        <taxon>Craniata</taxon>
        <taxon>Vertebrata</taxon>
        <taxon>Euteleostomi</taxon>
        <taxon>Actinopterygii</taxon>
        <taxon>Neopterygii</taxon>
        <taxon>Teleostei</taxon>
        <taxon>Ostariophysi</taxon>
        <taxon>Characiformes</taxon>
        <taxon>Characoidei</taxon>
        <taxon>Pygocentrus</taxon>
    </lineage>
</organism>
<feature type="chain" id="PRO_5043770222" evidence="13">
    <location>
        <begin position="23"/>
        <end position="540"/>
    </location>
</feature>
<dbReference type="Pfam" id="PF23144">
    <property type="entry name" value="Fn3_PTPRU"/>
    <property type="match status" value="1"/>
</dbReference>
<evidence type="ECO:0000256" key="3">
    <source>
        <dbReference type="ARBA" id="ARBA00022692"/>
    </source>
</evidence>
<dbReference type="SUPFAM" id="SSF57184">
    <property type="entry name" value="Growth factor receptor domain"/>
    <property type="match status" value="1"/>
</dbReference>
<keyword evidence="2 10" id="KW-0245">EGF-like domain</keyword>
<evidence type="ECO:0000256" key="8">
    <source>
        <dbReference type="ARBA" id="ARBA00023157"/>
    </source>
</evidence>
<evidence type="ECO:0000256" key="5">
    <source>
        <dbReference type="ARBA" id="ARBA00022737"/>
    </source>
</evidence>
<dbReference type="AlphaFoldDB" id="A0AAR2IX87"/>
<evidence type="ECO:0000256" key="9">
    <source>
        <dbReference type="ARBA" id="ARBA00023180"/>
    </source>
</evidence>
<keyword evidence="9" id="KW-0325">Glycoprotein</keyword>
<dbReference type="InterPro" id="IPR018097">
    <property type="entry name" value="EGF_Ca-bd_CS"/>
</dbReference>
<evidence type="ECO:0000256" key="1">
    <source>
        <dbReference type="ARBA" id="ARBA00004479"/>
    </source>
</evidence>
<dbReference type="GeneTree" id="ENSGT00390000013892"/>